<accession>A0A2T2XXY1</accession>
<name>A0A2T2XXY1_9ENTR</name>
<dbReference type="RefSeq" id="WP_106929725.1">
    <property type="nucleotide sequence ID" value="NZ_CABMMU010000019.1"/>
</dbReference>
<feature type="domain" description="DUF202" evidence="6">
    <location>
        <begin position="5"/>
        <end position="59"/>
    </location>
</feature>
<organism evidence="7 8">
    <name type="scientific">Kluyvera genomosp. 2</name>
    <dbReference type="NCBI Taxonomy" id="2774054"/>
    <lineage>
        <taxon>Bacteria</taxon>
        <taxon>Pseudomonadati</taxon>
        <taxon>Pseudomonadota</taxon>
        <taxon>Gammaproteobacteria</taxon>
        <taxon>Enterobacterales</taxon>
        <taxon>Enterobacteriaceae</taxon>
        <taxon>Kluyvera</taxon>
    </lineage>
</organism>
<evidence type="ECO:0000256" key="3">
    <source>
        <dbReference type="ARBA" id="ARBA00022989"/>
    </source>
</evidence>
<keyword evidence="4 5" id="KW-0472">Membrane</keyword>
<dbReference type="InterPro" id="IPR003807">
    <property type="entry name" value="DUF202"/>
</dbReference>
<keyword evidence="2 5" id="KW-0812">Transmembrane</keyword>
<evidence type="ECO:0000313" key="7">
    <source>
        <dbReference type="EMBL" id="PSR45150.1"/>
    </source>
</evidence>
<protein>
    <submittedName>
        <fullName evidence="7">DUF202 domain-containing protein</fullName>
    </submittedName>
</protein>
<dbReference type="Pfam" id="PF02656">
    <property type="entry name" value="DUF202"/>
    <property type="match status" value="1"/>
</dbReference>
<sequence>MISRDPGLQKERTQLSWGRSSLVLAAMVMMLVKLGAFSAFQLALVLIGLRLILGAVSARKKELAQPEICVNARVIGRHLWLSLSVVLAGIWFLLHR</sequence>
<keyword evidence="8" id="KW-1185">Reference proteome</keyword>
<comment type="caution">
    <text evidence="7">The sequence shown here is derived from an EMBL/GenBank/DDBJ whole genome shotgun (WGS) entry which is preliminary data.</text>
</comment>
<dbReference type="GO" id="GO:0012505">
    <property type="term" value="C:endomembrane system"/>
    <property type="evidence" value="ECO:0007669"/>
    <property type="project" value="UniProtKB-SubCell"/>
</dbReference>
<evidence type="ECO:0000313" key="8">
    <source>
        <dbReference type="Proteomes" id="UP000240892"/>
    </source>
</evidence>
<evidence type="ECO:0000259" key="6">
    <source>
        <dbReference type="Pfam" id="PF02656"/>
    </source>
</evidence>
<feature type="transmembrane region" description="Helical" evidence="5">
    <location>
        <begin position="74"/>
        <end position="94"/>
    </location>
</feature>
<evidence type="ECO:0000256" key="1">
    <source>
        <dbReference type="ARBA" id="ARBA00004127"/>
    </source>
</evidence>
<gene>
    <name evidence="7" type="ORF">C8256_19750</name>
</gene>
<keyword evidence="3 5" id="KW-1133">Transmembrane helix</keyword>
<dbReference type="Proteomes" id="UP000240892">
    <property type="component" value="Unassembled WGS sequence"/>
</dbReference>
<evidence type="ECO:0000256" key="5">
    <source>
        <dbReference type="SAM" id="Phobius"/>
    </source>
</evidence>
<comment type="subcellular location">
    <subcellularLocation>
        <location evidence="1">Endomembrane system</location>
        <topology evidence="1">Multi-pass membrane protein</topology>
    </subcellularLocation>
</comment>
<feature type="transmembrane region" description="Helical" evidence="5">
    <location>
        <begin position="20"/>
        <end position="53"/>
    </location>
</feature>
<evidence type="ECO:0000256" key="2">
    <source>
        <dbReference type="ARBA" id="ARBA00022692"/>
    </source>
</evidence>
<reference evidence="7 8" key="1">
    <citation type="submission" date="2018-03" db="EMBL/GenBank/DDBJ databases">
        <title>First report of an OXA-48+CTX-M-M-producing Kluyvera ascorbata clone recovered from patients admitted in a University Hospital in Madrid, Spain.</title>
        <authorList>
            <person name="Hernandez-Garcia M."/>
            <person name="Leon-Sampedro R."/>
            <person name="Perez-Viso B."/>
            <person name="Morosini M.I."/>
            <person name="Lopez-Fresnena N."/>
            <person name="Coque T.M."/>
            <person name="Bonten M."/>
            <person name="Malhotra-Kumar S."/>
            <person name="Ruiz-Garbajosa P."/>
            <person name="Canton R."/>
        </authorList>
    </citation>
    <scope>NUCLEOTIDE SEQUENCE [LARGE SCALE GENOMIC DNA]</scope>
    <source>
        <strain evidence="7 8">KA2</strain>
    </source>
</reference>
<evidence type="ECO:0000256" key="4">
    <source>
        <dbReference type="ARBA" id="ARBA00023136"/>
    </source>
</evidence>
<dbReference type="AlphaFoldDB" id="A0A2T2XXY1"/>
<dbReference type="EMBL" id="PYHO01000019">
    <property type="protein sequence ID" value="PSR45150.1"/>
    <property type="molecule type" value="Genomic_DNA"/>
</dbReference>
<proteinExistence type="predicted"/>